<reference evidence="2" key="1">
    <citation type="submission" date="2012-11" db="EMBL/GenBank/DDBJ databases">
        <title>Permanent draft genomes of Rhodopirellula europaea strain SH398 and 6C.</title>
        <authorList>
            <person name="Richter M."/>
            <person name="Richter-Heitmann T."/>
            <person name="Frank C."/>
            <person name="Harder J."/>
            <person name="Glockner F.O."/>
        </authorList>
    </citation>
    <scope>NUCLEOTIDE SEQUENCE</scope>
    <source>
        <strain evidence="2">6C</strain>
    </source>
</reference>
<dbReference type="Proteomes" id="UP000011529">
    <property type="component" value="Unassembled WGS sequence"/>
</dbReference>
<dbReference type="EMBL" id="ANMO01000157">
    <property type="protein sequence ID" value="EMB15759.1"/>
    <property type="molecule type" value="Genomic_DNA"/>
</dbReference>
<dbReference type="AlphaFoldDB" id="M2B0J3"/>
<organism evidence="2 3">
    <name type="scientific">Rhodopirellula europaea 6C</name>
    <dbReference type="NCBI Taxonomy" id="1263867"/>
    <lineage>
        <taxon>Bacteria</taxon>
        <taxon>Pseudomonadati</taxon>
        <taxon>Planctomycetota</taxon>
        <taxon>Planctomycetia</taxon>
        <taxon>Pirellulales</taxon>
        <taxon>Pirellulaceae</taxon>
        <taxon>Rhodopirellula</taxon>
    </lineage>
</organism>
<feature type="transmembrane region" description="Helical" evidence="1">
    <location>
        <begin position="6"/>
        <end position="30"/>
    </location>
</feature>
<keyword evidence="3" id="KW-1185">Reference proteome</keyword>
<evidence type="ECO:0000313" key="2">
    <source>
        <dbReference type="EMBL" id="EMB15759.1"/>
    </source>
</evidence>
<gene>
    <name evidence="2" type="ORF">RE6C_03498</name>
</gene>
<feature type="transmembrane region" description="Helical" evidence="1">
    <location>
        <begin position="90"/>
        <end position="108"/>
    </location>
</feature>
<evidence type="ECO:0000256" key="1">
    <source>
        <dbReference type="SAM" id="Phobius"/>
    </source>
</evidence>
<dbReference type="PANTHER" id="PTHR35813:SF1">
    <property type="entry name" value="INNER MEMBRANE PROTEIN YBAN"/>
    <property type="match status" value="1"/>
</dbReference>
<accession>M2B0J3</accession>
<protein>
    <submittedName>
        <fullName evidence="2">Membrane protein containing DUF454</fullName>
    </submittedName>
</protein>
<keyword evidence="1" id="KW-0472">Membrane</keyword>
<dbReference type="PANTHER" id="PTHR35813">
    <property type="entry name" value="INNER MEMBRANE PROTEIN YBAN"/>
    <property type="match status" value="1"/>
</dbReference>
<evidence type="ECO:0000313" key="3">
    <source>
        <dbReference type="Proteomes" id="UP000011529"/>
    </source>
</evidence>
<comment type="caution">
    <text evidence="2">The sequence shown here is derived from an EMBL/GenBank/DDBJ whole genome shotgun (WGS) entry which is preliminary data.</text>
</comment>
<sequence>MFFFMLAMIGVVLPGIPTTPFLLLMCYFLIRVSPSLHAKAMAWPIVGGPLRDWRNQGGVRPGVKRLAYTMVILLVGSTLVFSSLSLPLKAMILAAAVYGISVVVRLPVAQTDQNTMDGNVRTARLPRE</sequence>
<reference evidence="2" key="2">
    <citation type="journal article" date="2013" name="Mar. Genomics">
        <title>Expression of sulfatases in Rhodopirellula baltica and the diversity of sulfatases in the genus Rhodopirellula.</title>
        <authorList>
            <person name="Wegner C.E."/>
            <person name="Richter-Heitmann T."/>
            <person name="Klindworth A."/>
            <person name="Klockow C."/>
            <person name="Richter M."/>
            <person name="Achstetter T."/>
            <person name="Glockner F.O."/>
            <person name="Harder J."/>
        </authorList>
    </citation>
    <scope>NUCLEOTIDE SEQUENCE [LARGE SCALE GENOMIC DNA]</scope>
    <source>
        <strain evidence="2">6C</strain>
    </source>
</reference>
<proteinExistence type="predicted"/>
<dbReference type="PATRIC" id="fig|1263867.3.peg.3744"/>
<feature type="transmembrane region" description="Helical" evidence="1">
    <location>
        <begin position="66"/>
        <end position="84"/>
    </location>
</feature>
<keyword evidence="1" id="KW-0812">Transmembrane</keyword>
<keyword evidence="1" id="KW-1133">Transmembrane helix</keyword>
<dbReference type="InterPro" id="IPR007401">
    <property type="entry name" value="DUF454"/>
</dbReference>
<name>M2B0J3_9BACT</name>
<dbReference type="Pfam" id="PF04304">
    <property type="entry name" value="DUF454"/>
    <property type="match status" value="1"/>
</dbReference>
<dbReference type="GO" id="GO:0005886">
    <property type="term" value="C:plasma membrane"/>
    <property type="evidence" value="ECO:0007669"/>
    <property type="project" value="TreeGrafter"/>
</dbReference>